<accession>A0A937DH09</accession>
<evidence type="ECO:0000313" key="3">
    <source>
        <dbReference type="EMBL" id="MBL0848980.1"/>
    </source>
</evidence>
<sequence length="124" mass="14063">MRYSILASILCLAFSSSIGKAQSVYLLHSPVKTQNSFITVPKNTNDPLHRRKILKDENKKVILEQKKEIINGKEFIVTTDNLMNHGPETFVHNFWKEEIGAIDSTATEKPTDNSIEQLNPPKNN</sequence>
<dbReference type="AlphaFoldDB" id="A0A937DH09"/>
<protein>
    <submittedName>
        <fullName evidence="3">Uncharacterized protein</fullName>
    </submittedName>
</protein>
<feature type="region of interest" description="Disordered" evidence="1">
    <location>
        <begin position="104"/>
        <end position="124"/>
    </location>
</feature>
<evidence type="ECO:0000256" key="2">
    <source>
        <dbReference type="SAM" id="SignalP"/>
    </source>
</evidence>
<comment type="caution">
    <text evidence="3">The sequence shown here is derived from an EMBL/GenBank/DDBJ whole genome shotgun (WGS) entry which is preliminary data.</text>
</comment>
<dbReference type="Proteomes" id="UP000736856">
    <property type="component" value="Unassembled WGS sequence"/>
</dbReference>
<proteinExistence type="predicted"/>
<reference evidence="3" key="1">
    <citation type="submission" date="2019-02" db="EMBL/GenBank/DDBJ databases">
        <title>A novel Candidatus Liberibacter species associated with the New Zealand native fuchsia psyllid, Ctenarytaina fuchsiae.</title>
        <authorList>
            <person name="Thompson S.M."/>
            <person name="Jorgensen N."/>
            <person name="David C."/>
            <person name="Bulman S.R."/>
            <person name="Smith G.R."/>
        </authorList>
    </citation>
    <scope>NUCLEOTIDE SEQUENCE</scope>
    <source>
        <strain evidence="3">Oxford</strain>
    </source>
</reference>
<evidence type="ECO:0000313" key="4">
    <source>
        <dbReference type="Proteomes" id="UP000736856"/>
    </source>
</evidence>
<name>A0A937DH09_9HYPH</name>
<evidence type="ECO:0000256" key="1">
    <source>
        <dbReference type="SAM" id="MobiDB-lite"/>
    </source>
</evidence>
<keyword evidence="2" id="KW-0732">Signal</keyword>
<dbReference type="NCBIfam" id="NF041111">
    <property type="entry name" value="effector_HPE1"/>
    <property type="match status" value="1"/>
</dbReference>
<dbReference type="EMBL" id="SEOL01000004">
    <property type="protein sequence ID" value="MBL0848980.1"/>
    <property type="molecule type" value="Genomic_DNA"/>
</dbReference>
<organism evidence="3 4">
    <name type="scientific">Candidatus Liberibacter ctenarytainae</name>
    <dbReference type="NCBI Taxonomy" id="2020335"/>
    <lineage>
        <taxon>Bacteria</taxon>
        <taxon>Pseudomonadati</taxon>
        <taxon>Pseudomonadota</taxon>
        <taxon>Alphaproteobacteria</taxon>
        <taxon>Hyphomicrobiales</taxon>
        <taxon>Rhizobiaceae</taxon>
        <taxon>Liberibacter</taxon>
    </lineage>
</organism>
<gene>
    <name evidence="3" type="ORF">EU981_02665</name>
</gene>
<feature type="chain" id="PRO_5037251710" evidence="2">
    <location>
        <begin position="22"/>
        <end position="124"/>
    </location>
</feature>
<feature type="signal peptide" evidence="2">
    <location>
        <begin position="1"/>
        <end position="21"/>
    </location>
</feature>